<accession>A0AB34IXK8</accession>
<dbReference type="GO" id="GO:0051082">
    <property type="term" value="F:unfolded protein binding"/>
    <property type="evidence" value="ECO:0007669"/>
    <property type="project" value="TreeGrafter"/>
</dbReference>
<dbReference type="InterPro" id="IPR008979">
    <property type="entry name" value="Galactose-bd-like_sf"/>
</dbReference>
<evidence type="ECO:0000256" key="1">
    <source>
        <dbReference type="ARBA" id="ARBA00007884"/>
    </source>
</evidence>
<dbReference type="InterPro" id="IPR013857">
    <property type="entry name" value="NADH-UbQ_OxRdtase-assoc_prot30"/>
</dbReference>
<comment type="similarity">
    <text evidence="1">Belongs to the CIA30 family.</text>
</comment>
<dbReference type="SUPFAM" id="SSF49785">
    <property type="entry name" value="Galactose-binding domain-like"/>
    <property type="match status" value="1"/>
</dbReference>
<evidence type="ECO:0000259" key="2">
    <source>
        <dbReference type="Pfam" id="PF08547"/>
    </source>
</evidence>
<dbReference type="PANTHER" id="PTHR13194">
    <property type="entry name" value="COMPLEX I INTERMEDIATE-ASSOCIATED PROTEIN 30"/>
    <property type="match status" value="1"/>
</dbReference>
<dbReference type="GO" id="GO:0010257">
    <property type="term" value="P:NADH dehydrogenase complex assembly"/>
    <property type="evidence" value="ECO:0007669"/>
    <property type="project" value="TreeGrafter"/>
</dbReference>
<gene>
    <name evidence="3" type="ORF">AB1Y20_007659</name>
</gene>
<dbReference type="PANTHER" id="PTHR13194:SF19">
    <property type="entry name" value="NAD(P)-BINDING ROSSMANN-FOLD SUPERFAMILY PROTEIN"/>
    <property type="match status" value="1"/>
</dbReference>
<dbReference type="InterPro" id="IPR039131">
    <property type="entry name" value="NDUFAF1"/>
</dbReference>
<keyword evidence="4" id="KW-1185">Reference proteome</keyword>
<protein>
    <recommendedName>
        <fullName evidence="2">NADH:ubiquinone oxidoreductase intermediate-associated protein 30 domain-containing protein</fullName>
    </recommendedName>
</protein>
<name>A0AB34IXK8_PRYPA</name>
<proteinExistence type="inferred from homology"/>
<evidence type="ECO:0000313" key="3">
    <source>
        <dbReference type="EMBL" id="KAL1508063.1"/>
    </source>
</evidence>
<evidence type="ECO:0000313" key="4">
    <source>
        <dbReference type="Proteomes" id="UP001515480"/>
    </source>
</evidence>
<feature type="domain" description="NADH:ubiquinone oxidoreductase intermediate-associated protein 30" evidence="2">
    <location>
        <begin position="31"/>
        <end position="193"/>
    </location>
</feature>
<dbReference type="Pfam" id="PF08547">
    <property type="entry name" value="CIA30"/>
    <property type="match status" value="1"/>
</dbReference>
<dbReference type="EMBL" id="JBGBPQ010000017">
    <property type="protein sequence ID" value="KAL1508063.1"/>
    <property type="molecule type" value="Genomic_DNA"/>
</dbReference>
<sequence length="223" mass="24202">MVWRQLARALALALPARQRYEAGACPHPPLDFSEPTAASSFVAVDDRVMGGASRSFVRPTAGAIRFEGELIVEGGGFASVRYTPAFALPADVEALRMEARSDGRAGYKLTLRSASADPSVSYQFLLPRLEAEDFTEVRMPLAEFLPSIRGRPCPEAPPLTARDVCSLGLMLSRYDAGGGEKVSIPPGRFWLEIKNIGVAESELAINGRRWVRPSRRGGEGQPE</sequence>
<organism evidence="3 4">
    <name type="scientific">Prymnesium parvum</name>
    <name type="common">Toxic golden alga</name>
    <dbReference type="NCBI Taxonomy" id="97485"/>
    <lineage>
        <taxon>Eukaryota</taxon>
        <taxon>Haptista</taxon>
        <taxon>Haptophyta</taxon>
        <taxon>Prymnesiophyceae</taxon>
        <taxon>Prymnesiales</taxon>
        <taxon>Prymnesiaceae</taxon>
        <taxon>Prymnesium</taxon>
    </lineage>
</organism>
<dbReference type="AlphaFoldDB" id="A0AB34IXK8"/>
<reference evidence="3 4" key="1">
    <citation type="journal article" date="2024" name="Science">
        <title>Giant polyketide synthase enzymes in the biosynthesis of giant marine polyether toxins.</title>
        <authorList>
            <person name="Fallon T.R."/>
            <person name="Shende V.V."/>
            <person name="Wierzbicki I.H."/>
            <person name="Pendleton A.L."/>
            <person name="Watervoot N.F."/>
            <person name="Auber R.P."/>
            <person name="Gonzalez D.J."/>
            <person name="Wisecaver J.H."/>
            <person name="Moore B.S."/>
        </authorList>
    </citation>
    <scope>NUCLEOTIDE SEQUENCE [LARGE SCALE GENOMIC DNA]</scope>
    <source>
        <strain evidence="3 4">12B1</strain>
    </source>
</reference>
<comment type="caution">
    <text evidence="3">The sequence shown here is derived from an EMBL/GenBank/DDBJ whole genome shotgun (WGS) entry which is preliminary data.</text>
</comment>
<dbReference type="Proteomes" id="UP001515480">
    <property type="component" value="Unassembled WGS sequence"/>
</dbReference>